<keyword evidence="3" id="KW-1185">Reference proteome</keyword>
<evidence type="ECO:0000256" key="1">
    <source>
        <dbReference type="SAM" id="Phobius"/>
    </source>
</evidence>
<keyword evidence="1" id="KW-0812">Transmembrane</keyword>
<organism evidence="2 3">
    <name type="scientific">Yersinia pseudotuberculosis</name>
    <dbReference type="NCBI Taxonomy" id="633"/>
    <lineage>
        <taxon>Bacteria</taxon>
        <taxon>Pseudomonadati</taxon>
        <taxon>Pseudomonadota</taxon>
        <taxon>Gammaproteobacteria</taxon>
        <taxon>Enterobacterales</taxon>
        <taxon>Yersiniaceae</taxon>
        <taxon>Yersinia</taxon>
    </lineage>
</organism>
<dbReference type="EMBL" id="CP033713">
    <property type="protein sequence ID" value="AYW92846.1"/>
    <property type="molecule type" value="Genomic_DNA"/>
</dbReference>
<reference evidence="2" key="1">
    <citation type="submission" date="2018-11" db="EMBL/GenBank/DDBJ databases">
        <title>FDA dAtabase for Regulatory Grade micrObial Sequences (FDA-ARGOS): Supporting development and validation of Infectious Disease Dx tests.</title>
        <authorList>
            <person name="Bliska J."/>
            <person name="Cleland M.-M."/>
            <person name="Tallon L."/>
            <person name="Sadzewicz L."/>
            <person name="Zhao X."/>
            <person name="Vavikolanu K."/>
            <person name="Mehta A."/>
            <person name="Aluvathingal J."/>
            <person name="Nadendla S."/>
            <person name="Yan Y."/>
            <person name="Sichtig H."/>
        </authorList>
    </citation>
    <scope>NUCLEOTIDE SEQUENCE [LARGE SCALE GENOMIC DNA]</scope>
    <source>
        <strain evidence="2">FDAARGOS_581</strain>
    </source>
</reference>
<dbReference type="Proteomes" id="UP000268669">
    <property type="component" value="Chromosome"/>
</dbReference>
<keyword evidence="1" id="KW-1133">Transmembrane helix</keyword>
<proteinExistence type="predicted"/>
<protein>
    <submittedName>
        <fullName evidence="2">Uncharacterized protein</fullName>
    </submittedName>
</protein>
<gene>
    <name evidence="2" type="ORF">EGX47_17095</name>
</gene>
<keyword evidence="1" id="KW-0472">Membrane</keyword>
<accession>A0ABM7AK48</accession>
<feature type="transmembrane region" description="Helical" evidence="1">
    <location>
        <begin position="246"/>
        <end position="267"/>
    </location>
</feature>
<sequence length="516" mass="55325">MNLLEAFYYTFAADASGLDRGLTDAEKKAEKLKNSVSSADAASEKLGASFLSLAKAGVALLGVTLTLSGIKALALGTAETTSELGKQARQMNVNVSTLDAWRKTITESGGDAEAFTRTLGNMAQRFRDPEAALLRYSKALGGMSAFKAQRLGKMIGLDEGTIELLRKGKMSVEELLKKQKEQGVITKEQVAMTDKFNQDLRKLKMSFTDLATNIGMGLIPTFQYLLDKWSALSKWISENKGPLGDVFAVAAGIVTALYLPAMLKAAVATIAATWPILLIAAGIAALSLVVADVIGYFRGFDSVTGDLAKRFPKLAVALELVRQGAVILKETLVRMFTEPMMFLEDAKNGVKELLDSIFWDGAGDTIFSFLSNAGWVLSALWKGLLTLIDNVITRALGGFESIGNAWKTVKGWFGAGEEEVNNAKNIATAGQSRQGWEEPVDLTYGGKEQLAQASASSVTTMTSSSITNSKAANKNINNRVDKIEVITQATDAEGIARDIGSEYGNAMSQYADGLEI</sequence>
<dbReference type="RefSeq" id="WP_042592985.1">
    <property type="nucleotide sequence ID" value="NZ_CP009757.1"/>
</dbReference>
<feature type="transmembrane region" description="Helical" evidence="1">
    <location>
        <begin position="274"/>
        <end position="297"/>
    </location>
</feature>
<name>A0ABM7AK48_YERPU</name>
<evidence type="ECO:0000313" key="2">
    <source>
        <dbReference type="EMBL" id="AYW92846.1"/>
    </source>
</evidence>
<evidence type="ECO:0000313" key="3">
    <source>
        <dbReference type="Proteomes" id="UP000268669"/>
    </source>
</evidence>